<keyword evidence="2" id="KW-0812">Transmembrane</keyword>
<dbReference type="InterPro" id="IPR013783">
    <property type="entry name" value="Ig-like_fold"/>
</dbReference>
<feature type="domain" description="Ig-like" evidence="5">
    <location>
        <begin position="13"/>
        <end position="125"/>
    </location>
</feature>
<dbReference type="InterPro" id="IPR013106">
    <property type="entry name" value="Ig_V-set"/>
</dbReference>
<dbReference type="InterPro" id="IPR007110">
    <property type="entry name" value="Ig-like_dom"/>
</dbReference>
<sequence>MLQLYILTLGLLPWIPASLCRVNTEEEFIVLEGGSLTIPCHYERQYAGHVKYWCQGTTREFCTTLARTDDTGPNDPAEDKVSVFDDPAQQVFTVTMNKLKVGDSGWYMCGVEIGSVWNADDVAFTNIKVVHAASTTSPPAPQQSVVHLPPPKPITKESWNSHSRMLEPIVVCSSLMLLVALAILGRKLWKLHKVDPVRRQVKDIKARFNEYPGDIRYCSV</sequence>
<dbReference type="InterPro" id="IPR050671">
    <property type="entry name" value="CD300_family_receptors"/>
</dbReference>
<evidence type="ECO:0000259" key="5">
    <source>
        <dbReference type="PROSITE" id="PS50835"/>
    </source>
</evidence>
<dbReference type="SMART" id="SM00409">
    <property type="entry name" value="IG"/>
    <property type="match status" value="1"/>
</dbReference>
<protein>
    <submittedName>
        <fullName evidence="6">Polymeric immunoglobulin receptor-like</fullName>
    </submittedName>
</protein>
<dbReference type="Pfam" id="PF07686">
    <property type="entry name" value="V-set"/>
    <property type="match status" value="1"/>
</dbReference>
<proteinExistence type="predicted"/>
<evidence type="ECO:0000313" key="6">
    <source>
        <dbReference type="Ensembl" id="ENSSPAP00000027423.1"/>
    </source>
</evidence>
<dbReference type="Ensembl" id="ENSSPAT00000027870.1">
    <property type="protein sequence ID" value="ENSSPAP00000027423.1"/>
    <property type="gene ID" value="ENSSPAG00000020677.1"/>
</dbReference>
<dbReference type="PANTHER" id="PTHR11860:SF87">
    <property type="entry name" value="CMRF35-LIKE MOLECULE 8"/>
    <property type="match status" value="1"/>
</dbReference>
<comment type="subcellular location">
    <subcellularLocation>
        <location evidence="1">Membrane</location>
    </subcellularLocation>
</comment>
<dbReference type="Gene3D" id="2.60.40.10">
    <property type="entry name" value="Immunoglobulins"/>
    <property type="match status" value="1"/>
</dbReference>
<evidence type="ECO:0000256" key="1">
    <source>
        <dbReference type="ARBA" id="ARBA00004370"/>
    </source>
</evidence>
<organism evidence="6">
    <name type="scientific">Stegastes partitus</name>
    <name type="common">bicolor damselfish</name>
    <dbReference type="NCBI Taxonomy" id="144197"/>
    <lineage>
        <taxon>Eukaryota</taxon>
        <taxon>Metazoa</taxon>
        <taxon>Chordata</taxon>
        <taxon>Craniata</taxon>
        <taxon>Vertebrata</taxon>
        <taxon>Euteleostomi</taxon>
        <taxon>Actinopterygii</taxon>
        <taxon>Neopterygii</taxon>
        <taxon>Teleostei</taxon>
        <taxon>Neoteleostei</taxon>
        <taxon>Acanthomorphata</taxon>
        <taxon>Ovalentaria</taxon>
        <taxon>Pomacentridae</taxon>
        <taxon>Stegastes</taxon>
    </lineage>
</organism>
<name>A0A3B5B1E4_9TELE</name>
<feature type="chain" id="PRO_5017246940" evidence="4">
    <location>
        <begin position="21"/>
        <end position="220"/>
    </location>
</feature>
<dbReference type="GO" id="GO:0004888">
    <property type="term" value="F:transmembrane signaling receptor activity"/>
    <property type="evidence" value="ECO:0007669"/>
    <property type="project" value="TreeGrafter"/>
</dbReference>
<feature type="signal peptide" evidence="4">
    <location>
        <begin position="1"/>
        <end position="20"/>
    </location>
</feature>
<dbReference type="SUPFAM" id="SSF48726">
    <property type="entry name" value="Immunoglobulin"/>
    <property type="match status" value="1"/>
</dbReference>
<dbReference type="CDD" id="cd05716">
    <property type="entry name" value="IgV_pIgR_like"/>
    <property type="match status" value="1"/>
</dbReference>
<dbReference type="GeneTree" id="ENSGT00950000182977"/>
<keyword evidence="4" id="KW-0732">Signal</keyword>
<reference evidence="6" key="1">
    <citation type="submission" date="2023-09" db="UniProtKB">
        <authorList>
            <consortium name="Ensembl"/>
        </authorList>
    </citation>
    <scope>IDENTIFICATION</scope>
</reference>
<keyword evidence="3" id="KW-0472">Membrane</keyword>
<dbReference type="InterPro" id="IPR036179">
    <property type="entry name" value="Ig-like_dom_sf"/>
</dbReference>
<accession>A0A3B5B1E4</accession>
<dbReference type="AlphaFoldDB" id="A0A3B5B1E4"/>
<dbReference type="PANTHER" id="PTHR11860">
    <property type="entry name" value="POLYMERIC-IMMUNOGLOBULIN RECEPTOR"/>
    <property type="match status" value="1"/>
</dbReference>
<dbReference type="InterPro" id="IPR003599">
    <property type="entry name" value="Ig_sub"/>
</dbReference>
<evidence type="ECO:0000256" key="4">
    <source>
        <dbReference type="SAM" id="SignalP"/>
    </source>
</evidence>
<evidence type="ECO:0000256" key="3">
    <source>
        <dbReference type="ARBA" id="ARBA00023136"/>
    </source>
</evidence>
<dbReference type="GO" id="GO:0005886">
    <property type="term" value="C:plasma membrane"/>
    <property type="evidence" value="ECO:0007669"/>
    <property type="project" value="TreeGrafter"/>
</dbReference>
<evidence type="ECO:0000256" key="2">
    <source>
        <dbReference type="ARBA" id="ARBA00022692"/>
    </source>
</evidence>
<dbReference type="PROSITE" id="PS50835">
    <property type="entry name" value="IG_LIKE"/>
    <property type="match status" value="1"/>
</dbReference>